<evidence type="ECO:0000313" key="10">
    <source>
        <dbReference type="EMBL" id="SDZ62646.1"/>
    </source>
</evidence>
<name>A0A1H3UK11_9RHOB</name>
<evidence type="ECO:0000256" key="8">
    <source>
        <dbReference type="HAMAP-Rule" id="MF_00054"/>
    </source>
</evidence>
<dbReference type="SUPFAM" id="SSF54211">
    <property type="entry name" value="Ribosomal protein S5 domain 2-like"/>
    <property type="match status" value="1"/>
</dbReference>
<evidence type="ECO:0000256" key="5">
    <source>
        <dbReference type="ARBA" id="ARBA00022917"/>
    </source>
</evidence>
<dbReference type="NCBIfam" id="NF009381">
    <property type="entry name" value="PRK12740.1-5"/>
    <property type="match status" value="1"/>
</dbReference>
<dbReference type="InterPro" id="IPR031157">
    <property type="entry name" value="G_TR_CS"/>
</dbReference>
<dbReference type="FunFam" id="3.30.70.240:FF:000001">
    <property type="entry name" value="Elongation factor G"/>
    <property type="match status" value="1"/>
</dbReference>
<sequence length="708" mass="78306">MARDYPLSRYRNFGIMAHIDAGKTTCSERILFYTGKSHNIGEVHDGAATMDWMEQEQERGITITSAATTTFWQRQEEPTADGTSDTKYRMNIIDTPGHVDFTIEVERSLAVLDGAVCVLDANAGVEPQTETVWRQADRYKVPRMVFVNKMDKIGADFFNCVRMIEDRTGARAVPVGIPIGAETELEGLIDLVTMEEWVWEGEDLGASWVKKPIRDSLKAMADEWRGKMIEAAVEMDDDAMEAYLMDAAEPDVATLRKLLRKGTLSMAFVPVLGGSAFKNKGVQPLLNAVIDYLPSPMDVVDYMGFRPGDEEETRNIPRRADDKMPFAGLAFKIMNDPFVGSLTFTRIYSGVLNKGDTLQNTTKGKKERVGRMMMMHSNNREEITEAFAGDIIALAGLKDTTTGDTLSDINDQVVLETMTFPDPVIEIAVEPKTKADQEKMSQGLARLAAEDPSFRVETDIESGQTIMKGMGELHLDILVDRLKREFKVEANIGAPQVAYRETIGHEVEHTYTHKKQSGGSGQFAEVKLLISPTEPGEGYSFESKIVGGAVPKEYIPGVEKGIKSVMDSGPLAGFPVIDFKVSLLDGKFHDVDSSVLAFEIAGRMGMREGMRKAGAKLLEPIMKVEVITPEEYTGGIIGDLTSRRGQVSGQEQRGNAIAIDSFVPLANMFGYINTLRSMSSGRAQFSMQFDHYDPVPQNISDEIQKKFA</sequence>
<feature type="domain" description="Tr-type G" evidence="9">
    <location>
        <begin position="8"/>
        <end position="297"/>
    </location>
</feature>
<evidence type="ECO:0000256" key="7">
    <source>
        <dbReference type="ARBA" id="ARBA00024731"/>
    </source>
</evidence>
<dbReference type="InterPro" id="IPR005225">
    <property type="entry name" value="Small_GTP-bd"/>
</dbReference>
<dbReference type="FunFam" id="3.30.70.870:FF:000001">
    <property type="entry name" value="Elongation factor G"/>
    <property type="match status" value="1"/>
</dbReference>
<dbReference type="SMART" id="SM00838">
    <property type="entry name" value="EFG_C"/>
    <property type="match status" value="1"/>
</dbReference>
<organism evidence="10 11">
    <name type="scientific">Jannaschia faecimaris</name>
    <dbReference type="NCBI Taxonomy" id="1244108"/>
    <lineage>
        <taxon>Bacteria</taxon>
        <taxon>Pseudomonadati</taxon>
        <taxon>Pseudomonadota</taxon>
        <taxon>Alphaproteobacteria</taxon>
        <taxon>Rhodobacterales</taxon>
        <taxon>Roseobacteraceae</taxon>
        <taxon>Jannaschia</taxon>
    </lineage>
</organism>
<evidence type="ECO:0000256" key="6">
    <source>
        <dbReference type="ARBA" id="ARBA00023134"/>
    </source>
</evidence>
<dbReference type="STRING" id="1244108.SAMN05444004_1417"/>
<evidence type="ECO:0000256" key="2">
    <source>
        <dbReference type="ARBA" id="ARBA00017872"/>
    </source>
</evidence>
<dbReference type="InterPro" id="IPR014721">
    <property type="entry name" value="Ribsml_uS5_D2-typ_fold_subgr"/>
</dbReference>
<protein>
    <recommendedName>
        <fullName evidence="2 8">Elongation factor G</fullName>
        <shortName evidence="8">EF-G</shortName>
    </recommendedName>
</protein>
<accession>A0A1H3UK11</accession>
<dbReference type="Gene3D" id="3.40.50.300">
    <property type="entry name" value="P-loop containing nucleotide triphosphate hydrolases"/>
    <property type="match status" value="1"/>
</dbReference>
<evidence type="ECO:0000256" key="3">
    <source>
        <dbReference type="ARBA" id="ARBA00022741"/>
    </source>
</evidence>
<dbReference type="InterPro" id="IPR020568">
    <property type="entry name" value="Ribosomal_Su5_D2-typ_SF"/>
</dbReference>
<dbReference type="Gene3D" id="3.30.230.10">
    <property type="match status" value="1"/>
</dbReference>
<evidence type="ECO:0000256" key="4">
    <source>
        <dbReference type="ARBA" id="ARBA00022768"/>
    </source>
</evidence>
<dbReference type="InterPro" id="IPR047872">
    <property type="entry name" value="EFG_IV"/>
</dbReference>
<dbReference type="SUPFAM" id="SSF54980">
    <property type="entry name" value="EF-G C-terminal domain-like"/>
    <property type="match status" value="2"/>
</dbReference>
<keyword evidence="4 8" id="KW-0251">Elongation factor</keyword>
<dbReference type="GO" id="GO:0097216">
    <property type="term" value="F:guanosine tetraphosphate binding"/>
    <property type="evidence" value="ECO:0007669"/>
    <property type="project" value="UniProtKB-ARBA"/>
</dbReference>
<dbReference type="CDD" id="cd04088">
    <property type="entry name" value="EFG_mtEFG_II"/>
    <property type="match status" value="1"/>
</dbReference>
<dbReference type="Gene3D" id="3.30.70.870">
    <property type="entry name" value="Elongation Factor G (Translational Gtpase), domain 3"/>
    <property type="match status" value="1"/>
</dbReference>
<dbReference type="FunFam" id="3.40.50.300:FF:000029">
    <property type="entry name" value="Elongation factor G"/>
    <property type="match status" value="1"/>
</dbReference>
<dbReference type="Proteomes" id="UP000198914">
    <property type="component" value="Unassembled WGS sequence"/>
</dbReference>
<feature type="binding site" evidence="8">
    <location>
        <begin position="17"/>
        <end position="24"/>
    </location>
    <ligand>
        <name>GTP</name>
        <dbReference type="ChEBI" id="CHEBI:37565"/>
    </ligand>
</feature>
<dbReference type="GO" id="GO:0003924">
    <property type="term" value="F:GTPase activity"/>
    <property type="evidence" value="ECO:0007669"/>
    <property type="project" value="InterPro"/>
</dbReference>
<dbReference type="InterPro" id="IPR009000">
    <property type="entry name" value="Transl_B-barrel_sf"/>
</dbReference>
<dbReference type="InterPro" id="IPR035647">
    <property type="entry name" value="EFG_III/V"/>
</dbReference>
<dbReference type="InterPro" id="IPR041095">
    <property type="entry name" value="EFG_II"/>
</dbReference>
<dbReference type="PANTHER" id="PTHR43261">
    <property type="entry name" value="TRANSLATION ELONGATION FACTOR G-RELATED"/>
    <property type="match status" value="1"/>
</dbReference>
<dbReference type="InterPro" id="IPR005517">
    <property type="entry name" value="Transl_elong_EFG/EF2_IV"/>
</dbReference>
<dbReference type="CDD" id="cd01434">
    <property type="entry name" value="EFG_mtEFG1_IV"/>
    <property type="match status" value="1"/>
</dbReference>
<dbReference type="SUPFAM" id="SSF50447">
    <property type="entry name" value="Translation proteins"/>
    <property type="match status" value="1"/>
</dbReference>
<evidence type="ECO:0000259" key="9">
    <source>
        <dbReference type="PROSITE" id="PS51722"/>
    </source>
</evidence>
<dbReference type="SMART" id="SM00889">
    <property type="entry name" value="EFG_IV"/>
    <property type="match status" value="1"/>
</dbReference>
<keyword evidence="5 8" id="KW-0648">Protein biosynthesis</keyword>
<proteinExistence type="inferred from homology"/>
<comment type="similarity">
    <text evidence="1 8">Belongs to the TRAFAC class translation factor GTPase superfamily. Classic translation factor GTPase family. EF-G/EF-2 subfamily.</text>
</comment>
<dbReference type="Gene3D" id="3.30.70.240">
    <property type="match status" value="1"/>
</dbReference>
<dbReference type="InterPro" id="IPR000640">
    <property type="entry name" value="EFG_V-like"/>
</dbReference>
<keyword evidence="6 8" id="KW-0342">GTP-binding</keyword>
<dbReference type="NCBIfam" id="TIGR00231">
    <property type="entry name" value="small_GTP"/>
    <property type="match status" value="1"/>
</dbReference>
<dbReference type="PANTHER" id="PTHR43261:SF1">
    <property type="entry name" value="RIBOSOME-RELEASING FACTOR 2, MITOCHONDRIAL"/>
    <property type="match status" value="1"/>
</dbReference>
<dbReference type="InterPro" id="IPR027417">
    <property type="entry name" value="P-loop_NTPase"/>
</dbReference>
<dbReference type="HAMAP" id="MF_00054_B">
    <property type="entry name" value="EF_G_EF_2_B"/>
    <property type="match status" value="1"/>
</dbReference>
<dbReference type="Pfam" id="PF00679">
    <property type="entry name" value="EFG_C"/>
    <property type="match status" value="1"/>
</dbReference>
<dbReference type="RefSeq" id="WP_092648020.1">
    <property type="nucleotide sequence ID" value="NZ_FNPX01000041.1"/>
</dbReference>
<dbReference type="PROSITE" id="PS51722">
    <property type="entry name" value="G_TR_2"/>
    <property type="match status" value="1"/>
</dbReference>
<dbReference type="Pfam" id="PF00009">
    <property type="entry name" value="GTP_EFTU"/>
    <property type="match status" value="1"/>
</dbReference>
<dbReference type="GO" id="GO:0005525">
    <property type="term" value="F:GTP binding"/>
    <property type="evidence" value="ECO:0007669"/>
    <property type="project" value="UniProtKB-UniRule"/>
</dbReference>
<dbReference type="InterPro" id="IPR035649">
    <property type="entry name" value="EFG_V"/>
</dbReference>
<dbReference type="GO" id="GO:0003746">
    <property type="term" value="F:translation elongation factor activity"/>
    <property type="evidence" value="ECO:0007669"/>
    <property type="project" value="UniProtKB-UniRule"/>
</dbReference>
<dbReference type="GO" id="GO:0032790">
    <property type="term" value="P:ribosome disassembly"/>
    <property type="evidence" value="ECO:0007669"/>
    <property type="project" value="TreeGrafter"/>
</dbReference>
<dbReference type="NCBIfam" id="TIGR00484">
    <property type="entry name" value="EF-G"/>
    <property type="match status" value="1"/>
</dbReference>
<dbReference type="Pfam" id="PF22042">
    <property type="entry name" value="EF-G_D2"/>
    <property type="match status" value="1"/>
</dbReference>
<dbReference type="OrthoDB" id="9802948at2"/>
<dbReference type="InterPro" id="IPR000795">
    <property type="entry name" value="T_Tr_GTP-bd_dom"/>
</dbReference>
<evidence type="ECO:0000256" key="1">
    <source>
        <dbReference type="ARBA" id="ARBA00005870"/>
    </source>
</evidence>
<dbReference type="CDD" id="cd01886">
    <property type="entry name" value="EF-G"/>
    <property type="match status" value="1"/>
</dbReference>
<dbReference type="EMBL" id="FNPX01000041">
    <property type="protein sequence ID" value="SDZ62646.1"/>
    <property type="molecule type" value="Genomic_DNA"/>
</dbReference>
<keyword evidence="3 8" id="KW-0547">Nucleotide-binding</keyword>
<dbReference type="PROSITE" id="PS00301">
    <property type="entry name" value="G_TR_1"/>
    <property type="match status" value="1"/>
</dbReference>
<dbReference type="InterPro" id="IPR004540">
    <property type="entry name" value="Transl_elong_EFG/EF2"/>
</dbReference>
<comment type="subcellular location">
    <subcellularLocation>
        <location evidence="8">Cytoplasm</location>
    </subcellularLocation>
</comment>
<comment type="function">
    <text evidence="7 8">Catalyzes the GTP-dependent ribosomal translocation step during translation elongation. During this step, the ribosome changes from the pre-translocational (PRE) to the post-translocational (POST) state as the newly formed A-site-bound peptidyl-tRNA and P-site-bound deacylated tRNA move to the P and E sites, respectively. Catalyzes the coordinated movement of the two tRNA molecules, the mRNA and conformational changes in the ribosome.</text>
</comment>
<dbReference type="CDD" id="cd16262">
    <property type="entry name" value="EFG_III"/>
    <property type="match status" value="1"/>
</dbReference>
<keyword evidence="11" id="KW-1185">Reference proteome</keyword>
<reference evidence="11" key="1">
    <citation type="submission" date="2016-10" db="EMBL/GenBank/DDBJ databases">
        <authorList>
            <person name="Varghese N."/>
            <person name="Submissions S."/>
        </authorList>
    </citation>
    <scope>NUCLEOTIDE SEQUENCE [LARGE SCALE GENOMIC DNA]</scope>
    <source>
        <strain evidence="11">DSM 100420</strain>
    </source>
</reference>
<dbReference type="SUPFAM" id="SSF52540">
    <property type="entry name" value="P-loop containing nucleoside triphosphate hydrolases"/>
    <property type="match status" value="1"/>
</dbReference>
<dbReference type="AlphaFoldDB" id="A0A1H3UK11"/>
<dbReference type="InterPro" id="IPR009022">
    <property type="entry name" value="EFG_III"/>
</dbReference>
<feature type="binding site" evidence="8">
    <location>
        <begin position="94"/>
        <end position="98"/>
    </location>
    <ligand>
        <name>GTP</name>
        <dbReference type="ChEBI" id="CHEBI:37565"/>
    </ligand>
</feature>
<dbReference type="CDD" id="cd03713">
    <property type="entry name" value="EFG_mtEFG_C"/>
    <property type="match status" value="1"/>
</dbReference>
<dbReference type="Gene3D" id="2.40.30.10">
    <property type="entry name" value="Translation factors"/>
    <property type="match status" value="1"/>
</dbReference>
<dbReference type="FunFam" id="2.40.30.10:FF:000006">
    <property type="entry name" value="Elongation factor G"/>
    <property type="match status" value="1"/>
</dbReference>
<dbReference type="InterPro" id="IPR053905">
    <property type="entry name" value="EF-G-like_DII"/>
</dbReference>
<keyword evidence="8" id="KW-0963">Cytoplasm</keyword>
<feature type="binding site" evidence="8">
    <location>
        <begin position="148"/>
        <end position="151"/>
    </location>
    <ligand>
        <name>GTP</name>
        <dbReference type="ChEBI" id="CHEBI:37565"/>
    </ligand>
</feature>
<dbReference type="FunFam" id="3.30.230.10:FF:000003">
    <property type="entry name" value="Elongation factor G"/>
    <property type="match status" value="1"/>
</dbReference>
<gene>
    <name evidence="8" type="primary">fusA</name>
    <name evidence="10" type="ORF">SAMN05444004_1417</name>
</gene>
<evidence type="ECO:0000313" key="11">
    <source>
        <dbReference type="Proteomes" id="UP000198914"/>
    </source>
</evidence>
<dbReference type="Pfam" id="PF03764">
    <property type="entry name" value="EFG_IV"/>
    <property type="match status" value="1"/>
</dbReference>
<dbReference type="Pfam" id="PF14492">
    <property type="entry name" value="EFG_III"/>
    <property type="match status" value="1"/>
</dbReference>
<dbReference type="PRINTS" id="PR00315">
    <property type="entry name" value="ELONGATNFCT"/>
</dbReference>
<dbReference type="GO" id="GO:0005737">
    <property type="term" value="C:cytoplasm"/>
    <property type="evidence" value="ECO:0007669"/>
    <property type="project" value="UniProtKB-SubCell"/>
</dbReference>